<dbReference type="GeneID" id="93137462"/>
<evidence type="ECO:0000313" key="12">
    <source>
        <dbReference type="Proteomes" id="UP000449249"/>
    </source>
</evidence>
<dbReference type="Proteomes" id="UP000095597">
    <property type="component" value="Unassembled WGS sequence"/>
</dbReference>
<name>A0A174B4R1_9FIRM</name>
<dbReference type="OrthoDB" id="1986019at2"/>
<proteinExistence type="predicted"/>
<dbReference type="Proteomes" id="UP000472916">
    <property type="component" value="Unassembled WGS sequence"/>
</dbReference>
<sequence>MADFFEEFGRMVSDVASDITKKTGDTLEIQKIKSNVRSLKRANERDLADIGRMVYEKFQSGEVSDMDYVTLCEEIEKRDEEIEKQEEEIVKIQGEV</sequence>
<evidence type="ECO:0000256" key="1">
    <source>
        <dbReference type="SAM" id="Coils"/>
    </source>
</evidence>
<reference evidence="11 12" key="2">
    <citation type="journal article" date="2019" name="Nat. Med.">
        <title>A library of human gut bacterial isolates paired with longitudinal multiomics data enables mechanistic microbiome research.</title>
        <authorList>
            <person name="Poyet M."/>
            <person name="Groussin M."/>
            <person name="Gibbons S.M."/>
            <person name="Avila-Pacheco J."/>
            <person name="Jiang X."/>
            <person name="Kearney S.M."/>
            <person name="Perrotta A.R."/>
            <person name="Berdy B."/>
            <person name="Zhao S."/>
            <person name="Lieberman T.D."/>
            <person name="Swanson P.K."/>
            <person name="Smith M."/>
            <person name="Roesemann S."/>
            <person name="Alexander J.E."/>
            <person name="Rich S.A."/>
            <person name="Livny J."/>
            <person name="Vlamakis H."/>
            <person name="Clish C."/>
            <person name="Bullock K."/>
            <person name="Deik A."/>
            <person name="Scott J."/>
            <person name="Pierce K.A."/>
            <person name="Xavier R.J."/>
            <person name="Alm E.J."/>
        </authorList>
    </citation>
    <scope>NUCLEOTIDE SEQUENCE [LARGE SCALE GENOMIC DNA]</scope>
    <source>
        <strain evidence="5 12">BIOML-A1</strain>
        <strain evidence="7 13">BIOML-A6</strain>
        <strain evidence="6 11">BIOML-A7</strain>
    </source>
</reference>
<evidence type="ECO:0000313" key="8">
    <source>
        <dbReference type="Proteomes" id="UP000095380"/>
    </source>
</evidence>
<dbReference type="EMBL" id="CYXO01000001">
    <property type="protein sequence ID" value="CUM73360.1"/>
    <property type="molecule type" value="Genomic_DNA"/>
</dbReference>
<keyword evidence="1" id="KW-0175">Coiled coil</keyword>
<dbReference type="EMBL" id="CYYM01000005">
    <property type="protein sequence ID" value="CUN94588.1"/>
    <property type="molecule type" value="Genomic_DNA"/>
</dbReference>
<dbReference type="Proteomes" id="UP000095380">
    <property type="component" value="Unassembled WGS sequence"/>
</dbReference>
<dbReference type="EMBL" id="CYYY01000012">
    <property type="protein sequence ID" value="CUO13120.1"/>
    <property type="molecule type" value="Genomic_DNA"/>
</dbReference>
<evidence type="ECO:0000313" key="13">
    <source>
        <dbReference type="Proteomes" id="UP000472916"/>
    </source>
</evidence>
<evidence type="ECO:0000313" key="4">
    <source>
        <dbReference type="EMBL" id="CUO13120.1"/>
    </source>
</evidence>
<evidence type="ECO:0000313" key="2">
    <source>
        <dbReference type="EMBL" id="CUM73360.1"/>
    </source>
</evidence>
<evidence type="ECO:0000313" key="5">
    <source>
        <dbReference type="EMBL" id="MZK11509.1"/>
    </source>
</evidence>
<evidence type="ECO:0000313" key="6">
    <source>
        <dbReference type="EMBL" id="MZK17893.1"/>
    </source>
</evidence>
<organism evidence="3 8">
    <name type="scientific">Dorea longicatena</name>
    <dbReference type="NCBI Taxonomy" id="88431"/>
    <lineage>
        <taxon>Bacteria</taxon>
        <taxon>Bacillati</taxon>
        <taxon>Bacillota</taxon>
        <taxon>Clostridia</taxon>
        <taxon>Lachnospirales</taxon>
        <taxon>Lachnospiraceae</taxon>
        <taxon>Dorea</taxon>
    </lineage>
</organism>
<evidence type="ECO:0000313" key="10">
    <source>
        <dbReference type="Proteomes" id="UP000095597"/>
    </source>
</evidence>
<dbReference type="EMBL" id="WWSB01000007">
    <property type="protein sequence ID" value="MZK17893.1"/>
    <property type="molecule type" value="Genomic_DNA"/>
</dbReference>
<dbReference type="RefSeq" id="WP_006427909.1">
    <property type="nucleotide sequence ID" value="NZ_CABIWY010000012.1"/>
</dbReference>
<accession>A0A174B4R1</accession>
<evidence type="ECO:0000313" key="3">
    <source>
        <dbReference type="EMBL" id="CUN94588.1"/>
    </source>
</evidence>
<dbReference type="AlphaFoldDB" id="A0A174B4R1"/>
<evidence type="ECO:0000313" key="11">
    <source>
        <dbReference type="Proteomes" id="UP000446719"/>
    </source>
</evidence>
<dbReference type="EMBL" id="WWSC01000013">
    <property type="protein sequence ID" value="MZK42272.1"/>
    <property type="molecule type" value="Genomic_DNA"/>
</dbReference>
<dbReference type="Proteomes" id="UP000446719">
    <property type="component" value="Unassembled WGS sequence"/>
</dbReference>
<dbReference type="Proteomes" id="UP000449249">
    <property type="component" value="Unassembled WGS sequence"/>
</dbReference>
<gene>
    <name evidence="3" type="ORF">ERS852408_01187</name>
    <name evidence="4" type="ORF">ERS852423_02359</name>
    <name evidence="2" type="ORF">ERS852573_00282</name>
    <name evidence="7" type="ORF">GT528_11350</name>
    <name evidence="6" type="ORF">GT565_07155</name>
    <name evidence="5" type="ORF">GT576_14460</name>
</gene>
<feature type="coiled-coil region" evidence="1">
    <location>
        <begin position="68"/>
        <end position="95"/>
    </location>
</feature>
<dbReference type="EMBL" id="WWSH01000016">
    <property type="protein sequence ID" value="MZK11509.1"/>
    <property type="molecule type" value="Genomic_DNA"/>
</dbReference>
<reference evidence="8 9" key="1">
    <citation type="submission" date="2015-09" db="EMBL/GenBank/DDBJ databases">
        <authorList>
            <consortium name="Pathogen Informatics"/>
        </authorList>
    </citation>
    <scope>NUCLEOTIDE SEQUENCE [LARGE SCALE GENOMIC DNA]</scope>
    <source>
        <strain evidence="3 8">2789STDY5608851</strain>
        <strain evidence="4 9">2789STDY5608866</strain>
        <strain evidence="2 10">2789STDY5834961</strain>
    </source>
</reference>
<evidence type="ECO:0000313" key="9">
    <source>
        <dbReference type="Proteomes" id="UP000095439"/>
    </source>
</evidence>
<dbReference type="Proteomes" id="UP000095439">
    <property type="component" value="Unassembled WGS sequence"/>
</dbReference>
<evidence type="ECO:0000313" key="7">
    <source>
        <dbReference type="EMBL" id="MZK42272.1"/>
    </source>
</evidence>
<protein>
    <submittedName>
        <fullName evidence="3">Uncharacterized protein</fullName>
    </submittedName>
</protein>